<dbReference type="Proteomes" id="UP000315289">
    <property type="component" value="Unassembled WGS sequence"/>
</dbReference>
<protein>
    <submittedName>
        <fullName evidence="1">Uncharacterized protein</fullName>
    </submittedName>
</protein>
<sequence length="85" mass="9898">MVLSSLNGTYRKLGSFYTMGNSRNSRSQSALSKASISTLSGQKKIWFNKYFILEVNLNRTKIVLDMKEETLDYRICNRFVEYTKI</sequence>
<gene>
    <name evidence="1" type="ORF">NARC_50200</name>
</gene>
<evidence type="ECO:0000313" key="1">
    <source>
        <dbReference type="EMBL" id="TVP41019.1"/>
    </source>
</evidence>
<comment type="caution">
    <text evidence="1">The sequence shown here is derived from an EMBL/GenBank/DDBJ whole genome shotgun (WGS) entry which is preliminary data.</text>
</comment>
<accession>A0A557SWN7</accession>
<proteinExistence type="predicted"/>
<evidence type="ECO:0000313" key="2">
    <source>
        <dbReference type="Proteomes" id="UP000315289"/>
    </source>
</evidence>
<dbReference type="EMBL" id="VOAH01000005">
    <property type="protein sequence ID" value="TVP41019.1"/>
    <property type="molecule type" value="Genomic_DNA"/>
</dbReference>
<reference evidence="1 2" key="1">
    <citation type="journal article" date="2019" name="Front. Microbiol.">
        <title>Ammonia Oxidation by the Arctic Terrestrial Thaumarchaeote Candidatus Nitrosocosmicus arcticus Is Stimulated by Increasing Temperatures.</title>
        <authorList>
            <person name="Alves R.J.E."/>
            <person name="Kerou M."/>
            <person name="Zappe A."/>
            <person name="Bittner R."/>
            <person name="Abby S.S."/>
            <person name="Schmidt H.A."/>
            <person name="Pfeifer K."/>
            <person name="Schleper C."/>
        </authorList>
    </citation>
    <scope>NUCLEOTIDE SEQUENCE [LARGE SCALE GENOMIC DNA]</scope>
    <source>
        <strain evidence="1 2">Kfb</strain>
    </source>
</reference>
<organism evidence="1 2">
    <name type="scientific">Candidatus Nitrosocosmicus arcticus</name>
    <dbReference type="NCBI Taxonomy" id="2035267"/>
    <lineage>
        <taxon>Archaea</taxon>
        <taxon>Nitrososphaerota</taxon>
        <taxon>Nitrososphaeria</taxon>
        <taxon>Nitrososphaerales</taxon>
        <taxon>Nitrososphaeraceae</taxon>
        <taxon>Candidatus Nitrosocosmicus</taxon>
    </lineage>
</organism>
<keyword evidence="2" id="KW-1185">Reference proteome</keyword>
<dbReference type="AlphaFoldDB" id="A0A557SWN7"/>
<name>A0A557SWN7_9ARCH</name>